<comment type="caution">
    <text evidence="9">The sequence shown here is derived from an EMBL/GenBank/DDBJ whole genome shotgun (WGS) entry which is preliminary data.</text>
</comment>
<gene>
    <name evidence="9" type="ORF">ABK249_28520</name>
</gene>
<dbReference type="Pfam" id="PF00158">
    <property type="entry name" value="Sigma54_activat"/>
    <property type="match status" value="1"/>
</dbReference>
<evidence type="ECO:0000313" key="10">
    <source>
        <dbReference type="Proteomes" id="UP001496627"/>
    </source>
</evidence>
<keyword evidence="1" id="KW-0547">Nucleotide-binding</keyword>
<dbReference type="Pfam" id="PF02954">
    <property type="entry name" value="HTH_8"/>
    <property type="match status" value="1"/>
</dbReference>
<dbReference type="Gene3D" id="3.30.450.40">
    <property type="match status" value="1"/>
</dbReference>
<dbReference type="InterPro" id="IPR003593">
    <property type="entry name" value="AAA+_ATPase"/>
</dbReference>
<evidence type="ECO:0000256" key="6">
    <source>
        <dbReference type="ARBA" id="ARBA00023159"/>
    </source>
</evidence>
<keyword evidence="5" id="KW-0238">DNA-binding</keyword>
<protein>
    <submittedName>
        <fullName evidence="9">Sigma-54-dependent Fis family transcriptional regulator</fullName>
    </submittedName>
</protein>
<keyword evidence="7" id="KW-0804">Transcription</keyword>
<evidence type="ECO:0000256" key="3">
    <source>
        <dbReference type="ARBA" id="ARBA00023012"/>
    </source>
</evidence>
<evidence type="ECO:0000256" key="5">
    <source>
        <dbReference type="ARBA" id="ARBA00023125"/>
    </source>
</evidence>
<dbReference type="PROSITE" id="PS00688">
    <property type="entry name" value="SIGMA54_INTERACT_3"/>
    <property type="match status" value="1"/>
</dbReference>
<dbReference type="Gene3D" id="1.10.10.60">
    <property type="entry name" value="Homeodomain-like"/>
    <property type="match status" value="1"/>
</dbReference>
<dbReference type="PROSITE" id="PS00675">
    <property type="entry name" value="SIGMA54_INTERACT_1"/>
    <property type="match status" value="1"/>
</dbReference>
<organism evidence="9 10">
    <name type="scientific">Neorhizobium phenanthreniclasticum</name>
    <dbReference type="NCBI Taxonomy" id="3157917"/>
    <lineage>
        <taxon>Bacteria</taxon>
        <taxon>Pseudomonadati</taxon>
        <taxon>Pseudomonadota</taxon>
        <taxon>Alphaproteobacteria</taxon>
        <taxon>Hyphomicrobiales</taxon>
        <taxon>Rhizobiaceae</taxon>
        <taxon>Rhizobium/Agrobacterium group</taxon>
        <taxon>Neorhizobium</taxon>
    </lineage>
</organism>
<dbReference type="SMART" id="SM00382">
    <property type="entry name" value="AAA"/>
    <property type="match status" value="1"/>
</dbReference>
<keyword evidence="3" id="KW-0902">Two-component regulatory system</keyword>
<proteinExistence type="predicted"/>
<reference evidence="9 10" key="1">
    <citation type="submission" date="2024-05" db="EMBL/GenBank/DDBJ databases">
        <title>Neorhizobium sp. Rsf11, a plant growth promoting and heavy metal resistant PAH-degrader.</title>
        <authorList>
            <person name="Golubev S.N."/>
            <person name="Muratova A.Y."/>
            <person name="Markelova M.I."/>
        </authorList>
    </citation>
    <scope>NUCLEOTIDE SEQUENCE [LARGE SCALE GENOMIC DNA]</scope>
    <source>
        <strain evidence="9 10">Rsf11</strain>
    </source>
</reference>
<name>A0ABV0MAD3_9HYPH</name>
<dbReference type="Proteomes" id="UP001496627">
    <property type="component" value="Unassembled WGS sequence"/>
</dbReference>
<evidence type="ECO:0000256" key="7">
    <source>
        <dbReference type="ARBA" id="ARBA00023163"/>
    </source>
</evidence>
<dbReference type="RefSeq" id="WP_348864659.1">
    <property type="nucleotide sequence ID" value="NZ_JBEAAL010000031.1"/>
</dbReference>
<dbReference type="InterPro" id="IPR027417">
    <property type="entry name" value="P-loop_NTPase"/>
</dbReference>
<dbReference type="InterPro" id="IPR002078">
    <property type="entry name" value="Sigma_54_int"/>
</dbReference>
<dbReference type="InterPro" id="IPR003018">
    <property type="entry name" value="GAF"/>
</dbReference>
<evidence type="ECO:0000256" key="4">
    <source>
        <dbReference type="ARBA" id="ARBA00023015"/>
    </source>
</evidence>
<dbReference type="PRINTS" id="PR01590">
    <property type="entry name" value="HTHFIS"/>
</dbReference>
<dbReference type="SUPFAM" id="SSF46689">
    <property type="entry name" value="Homeodomain-like"/>
    <property type="match status" value="1"/>
</dbReference>
<evidence type="ECO:0000256" key="1">
    <source>
        <dbReference type="ARBA" id="ARBA00022741"/>
    </source>
</evidence>
<dbReference type="SUPFAM" id="SSF52540">
    <property type="entry name" value="P-loop containing nucleoside triphosphate hydrolases"/>
    <property type="match status" value="1"/>
</dbReference>
<dbReference type="InterPro" id="IPR002197">
    <property type="entry name" value="HTH_Fis"/>
</dbReference>
<keyword evidence="4" id="KW-0805">Transcription regulation</keyword>
<dbReference type="Pfam" id="PF25601">
    <property type="entry name" value="AAA_lid_14"/>
    <property type="match status" value="1"/>
</dbReference>
<keyword evidence="6" id="KW-0010">Activator</keyword>
<dbReference type="PROSITE" id="PS00676">
    <property type="entry name" value="SIGMA54_INTERACT_2"/>
    <property type="match status" value="1"/>
</dbReference>
<dbReference type="PANTHER" id="PTHR32071:SF77">
    <property type="entry name" value="TRANSCRIPTIONAL REGULATORY PROTEIN"/>
    <property type="match status" value="1"/>
</dbReference>
<dbReference type="InterPro" id="IPR025944">
    <property type="entry name" value="Sigma_54_int_dom_CS"/>
</dbReference>
<dbReference type="Gene3D" id="1.10.8.60">
    <property type="match status" value="1"/>
</dbReference>
<dbReference type="InterPro" id="IPR058031">
    <property type="entry name" value="AAA_lid_NorR"/>
</dbReference>
<dbReference type="InterPro" id="IPR025662">
    <property type="entry name" value="Sigma_54_int_dom_ATP-bd_1"/>
</dbReference>
<dbReference type="InterPro" id="IPR009057">
    <property type="entry name" value="Homeodomain-like_sf"/>
</dbReference>
<sequence length="665" mass="72128">MVTGNGSYRTFSRPENDDKIMSSWERFMGGQDPASDALRRLIDDSWRRCHGIVDPGRSHAPDPVVEETLHGILGDNRDLVRASTPVMASARDFLFETGTVMVLTDAEGVVLSVEGDRTLRDPTERIRLMPGANWSEAVCGTNAIGTALQIGQPIQIHSAEHYCSGIKRWSCSASVIRDPLSGVTLGAIDISGLSESYSRHSLALAVAAAGRIENRLGQREMKLRYRLLDHCLERLRAPGGDGLIVFDRSGRAIKTNDKAATLMAELAKGRGSPASAIRDLTLPWREGRVAPENMPDWIDHNWIEPILLEGERLGAVLVLPDRSAVVRRAGLRALPRNPPAAADPFDRLTGRSPAYLEAVRRARLLAKSPVPVLLLGETGVGKDAFAQALHAGGVQCSGPFVAINCGGFSRELLTSELFGYAEGAFTGARRGGMTGKIEAADGGTLFLDEVGEMPLDLQPHLLRVLEAGEVYRIGENQPRKVKLRLIAATNRDLKAEVEAGRFRPDLFYRIAVTTLKLPSLRDRAGDLPALAEHLLAEIARRYEIPVPDMKPEVLEVFHRHDWPGNIRELRNVLEGMLLESGGASLSGGHLPPELAGTNRVDVAFGSPAAATGTLVRAESEAILAAIRQHQGNLTSAARDLGIAKSTLYVRIERLGLKESVGLMRG</sequence>
<dbReference type="Pfam" id="PF01590">
    <property type="entry name" value="GAF"/>
    <property type="match status" value="1"/>
</dbReference>
<accession>A0ABV0MAD3</accession>
<dbReference type="PROSITE" id="PS50045">
    <property type="entry name" value="SIGMA54_INTERACT_4"/>
    <property type="match status" value="1"/>
</dbReference>
<keyword evidence="2" id="KW-0067">ATP-binding</keyword>
<dbReference type="InterPro" id="IPR025943">
    <property type="entry name" value="Sigma_54_int_dom_ATP-bd_2"/>
</dbReference>
<evidence type="ECO:0000313" key="9">
    <source>
        <dbReference type="EMBL" id="MEQ1408863.1"/>
    </source>
</evidence>
<feature type="domain" description="Sigma-54 factor interaction" evidence="8">
    <location>
        <begin position="348"/>
        <end position="578"/>
    </location>
</feature>
<dbReference type="PANTHER" id="PTHR32071">
    <property type="entry name" value="TRANSCRIPTIONAL REGULATORY PROTEIN"/>
    <property type="match status" value="1"/>
</dbReference>
<dbReference type="InterPro" id="IPR029016">
    <property type="entry name" value="GAF-like_dom_sf"/>
</dbReference>
<keyword evidence="10" id="KW-1185">Reference proteome</keyword>
<dbReference type="CDD" id="cd00009">
    <property type="entry name" value="AAA"/>
    <property type="match status" value="1"/>
</dbReference>
<dbReference type="Gene3D" id="3.40.50.300">
    <property type="entry name" value="P-loop containing nucleotide triphosphate hydrolases"/>
    <property type="match status" value="1"/>
</dbReference>
<evidence type="ECO:0000256" key="2">
    <source>
        <dbReference type="ARBA" id="ARBA00022840"/>
    </source>
</evidence>
<evidence type="ECO:0000259" key="8">
    <source>
        <dbReference type="PROSITE" id="PS50045"/>
    </source>
</evidence>
<dbReference type="EMBL" id="JBEAAL010000031">
    <property type="protein sequence ID" value="MEQ1408863.1"/>
    <property type="molecule type" value="Genomic_DNA"/>
</dbReference>